<accession>A0ACB9ZG36</accession>
<name>A0ACB9ZG36_9PEZI</name>
<comment type="caution">
    <text evidence="1">The sequence shown here is derived from an EMBL/GenBank/DDBJ whole genome shotgun (WGS) entry which is preliminary data.</text>
</comment>
<evidence type="ECO:0000313" key="2">
    <source>
        <dbReference type="Proteomes" id="UP001497700"/>
    </source>
</evidence>
<dbReference type="EMBL" id="MU393423">
    <property type="protein sequence ID" value="KAI4870623.1"/>
    <property type="molecule type" value="Genomic_DNA"/>
</dbReference>
<keyword evidence="2" id="KW-1185">Reference proteome</keyword>
<evidence type="ECO:0000313" key="1">
    <source>
        <dbReference type="EMBL" id="KAI4870623.1"/>
    </source>
</evidence>
<reference evidence="1 2" key="1">
    <citation type="journal article" date="2022" name="New Phytol.">
        <title>Ecological generalism drives hyperdiversity of secondary metabolite gene clusters in xylarialean endophytes.</title>
        <authorList>
            <person name="Franco M.E.E."/>
            <person name="Wisecaver J.H."/>
            <person name="Arnold A.E."/>
            <person name="Ju Y.M."/>
            <person name="Slot J.C."/>
            <person name="Ahrendt S."/>
            <person name="Moore L.P."/>
            <person name="Eastman K.E."/>
            <person name="Scott K."/>
            <person name="Konkel Z."/>
            <person name="Mondo S.J."/>
            <person name="Kuo A."/>
            <person name="Hayes R.D."/>
            <person name="Haridas S."/>
            <person name="Andreopoulos B."/>
            <person name="Riley R."/>
            <person name="LaButti K."/>
            <person name="Pangilinan J."/>
            <person name="Lipzen A."/>
            <person name="Amirebrahimi M."/>
            <person name="Yan J."/>
            <person name="Adam C."/>
            <person name="Keymanesh K."/>
            <person name="Ng V."/>
            <person name="Louie K."/>
            <person name="Northen T."/>
            <person name="Drula E."/>
            <person name="Henrissat B."/>
            <person name="Hsieh H.M."/>
            <person name="Youens-Clark K."/>
            <person name="Lutzoni F."/>
            <person name="Miadlikowska J."/>
            <person name="Eastwood D.C."/>
            <person name="Hamelin R.C."/>
            <person name="Grigoriev I.V."/>
            <person name="U'Ren J.M."/>
        </authorList>
    </citation>
    <scope>NUCLEOTIDE SEQUENCE [LARGE SCALE GENOMIC DNA]</scope>
    <source>
        <strain evidence="1 2">CBS 119005</strain>
    </source>
</reference>
<organism evidence="1 2">
    <name type="scientific">Hypoxylon rubiginosum</name>
    <dbReference type="NCBI Taxonomy" id="110542"/>
    <lineage>
        <taxon>Eukaryota</taxon>
        <taxon>Fungi</taxon>
        <taxon>Dikarya</taxon>
        <taxon>Ascomycota</taxon>
        <taxon>Pezizomycotina</taxon>
        <taxon>Sordariomycetes</taxon>
        <taxon>Xylariomycetidae</taxon>
        <taxon>Xylariales</taxon>
        <taxon>Hypoxylaceae</taxon>
        <taxon>Hypoxylon</taxon>
    </lineage>
</organism>
<gene>
    <name evidence="1" type="ORF">F4820DRAFT_442910</name>
</gene>
<sequence>MAPPKGRSRFQADLKSAAEKDIPNVSHISKGDAEDEFIFVYTHPSQPDGPRYEIRVQPQDVYTYPSDHSFLVYTNHDVPRDIAQVLDDSIVETAGMKVADVLTNLSRRLRLTFENDILNADNDVEMTDADEQEFLTDDDGSGSELDFDDVDVFDDDGTFGGNGAIPTNEATSEPMEISHSAVERFRRDLLSVFRAGFHTGKICGFEKGAISNIAWVSVRANKLRLSKEIHEAWDIASSDYVVLLIRYSDHYTSFEDAINLQARFCNMTFRLRKSSKKKPTLQQAVAAFGEDQRHQQESDDPELPRLWISESIESFMNTEFVLMLRIKHKRAVSWAQAKDILQSQVKSATFDIDMPSIKDDQFTKNEGQNHEAQLPSFLVNDHLLSEGEISLPLIASQFALHYLVRCTDYCTICHSKTEGDFDALKPYVCSEPLCLYQYMNLGLGPSIESEIINQPKVVDLLVSLCFVSLSGPVRMRDFPTGLNLQVPKIRSPFDDDANPGSLPGRVPVNGGVLVDPIAVSFDKEASTATIVGGHNPDFREGQWVVIVVPMTLPTERREANRPSLQETVLHHARIQSKTGKLLILDILSRHTMPDTQPTKTPLVGEQVDTIMSTTKYPGHLVLYDEELDSLHSKREKAFSMLIILAALPSVEEMRSYLISDPRHSLARWDRMTRAAVDLLRWIIASNRSYIVQVDRGPTDTDLSRPYDKIYGVDGWIQFRFAQGSPEKEVLFNNALQGINKPQKTLVAWHGSALENWHSIIRQGLDYTTQANGRAFGNGIYFSKSFDVSWAYSSVHFRPPVTKTWPQSSLQVTAVMSLNELVNLPEQFVSMDPHYVVQVCHWTRCRYLFVKPTSETPYDPLEREAVATLRTMSQIPEFIQDPEFVIRGPRESALFIPKRAIPSSQGGRNVSAESADDASQVKSDSSDDEGDLNFLRPEEDQSGDSKEDSTQTVLLTDATDFRPGTLDYSNLPTLAPPSHATGIAQKALGQEIKKLHKLQSTTPLHQLGWYIDFDRLNNMFQWIVEFHSFDPSLPLAMDMKARGITSIVFEMRFLSSFPMSPPFVRVITPRFLPFANGGGGHVTAGGAMCMELLTNTGWSPVNSLESVIVQVRLAMCSSNPPARLENSMIRSDQYNISEAIDAYTRAARIHGWEVPKDLRDLQRY</sequence>
<protein>
    <submittedName>
        <fullName evidence="1">Uncharacterized protein</fullName>
    </submittedName>
</protein>
<proteinExistence type="predicted"/>
<dbReference type="Proteomes" id="UP001497700">
    <property type="component" value="Unassembled WGS sequence"/>
</dbReference>